<reference evidence="2 3" key="1">
    <citation type="submission" date="2020-03" db="EMBL/GenBank/DDBJ databases">
        <title>Whole genome shotgun sequence of Phytohabitans houttuyneae NBRC 108639.</title>
        <authorList>
            <person name="Komaki H."/>
            <person name="Tamura T."/>
        </authorList>
    </citation>
    <scope>NUCLEOTIDE SEQUENCE [LARGE SCALE GENOMIC DNA]</scope>
    <source>
        <strain evidence="2 3">NBRC 108639</strain>
    </source>
</reference>
<keyword evidence="3" id="KW-1185">Reference proteome</keyword>
<reference evidence="2 3" key="2">
    <citation type="submission" date="2020-03" db="EMBL/GenBank/DDBJ databases">
        <authorList>
            <person name="Ichikawa N."/>
            <person name="Kimura A."/>
            <person name="Kitahashi Y."/>
            <person name="Uohara A."/>
        </authorList>
    </citation>
    <scope>NUCLEOTIDE SEQUENCE [LARGE SCALE GENOMIC DNA]</scope>
    <source>
        <strain evidence="2 3">NBRC 108639</strain>
    </source>
</reference>
<dbReference type="Proteomes" id="UP000482800">
    <property type="component" value="Unassembled WGS sequence"/>
</dbReference>
<evidence type="ECO:0000313" key="3">
    <source>
        <dbReference type="Proteomes" id="UP000482800"/>
    </source>
</evidence>
<comment type="caution">
    <text evidence="2">The sequence shown here is derived from an EMBL/GenBank/DDBJ whole genome shotgun (WGS) entry which is preliminary data.</text>
</comment>
<protein>
    <submittedName>
        <fullName evidence="2">Uncharacterized protein</fullName>
    </submittedName>
</protein>
<sequence>MHDGVPDRGLPQRAVDELVDGRAQVPVPFRMPRADDPVAGGGGLSGGGGQQGVEQGAQPPAGVERTRVRAAGALRSDAAA</sequence>
<name>A0A6V8JXJ0_9ACTN</name>
<evidence type="ECO:0000256" key="1">
    <source>
        <dbReference type="SAM" id="MobiDB-lite"/>
    </source>
</evidence>
<organism evidence="2 3">
    <name type="scientific">Phytohabitans houttuyneae</name>
    <dbReference type="NCBI Taxonomy" id="1076126"/>
    <lineage>
        <taxon>Bacteria</taxon>
        <taxon>Bacillati</taxon>
        <taxon>Actinomycetota</taxon>
        <taxon>Actinomycetes</taxon>
        <taxon>Micromonosporales</taxon>
        <taxon>Micromonosporaceae</taxon>
    </lineage>
</organism>
<gene>
    <name evidence="2" type="ORF">Phou_016220</name>
</gene>
<dbReference type="AlphaFoldDB" id="A0A6V8JXJ0"/>
<accession>A0A6V8JXJ0</accession>
<feature type="compositionally biased region" description="Gly residues" evidence="1">
    <location>
        <begin position="39"/>
        <end position="51"/>
    </location>
</feature>
<evidence type="ECO:0000313" key="2">
    <source>
        <dbReference type="EMBL" id="GFJ77442.1"/>
    </source>
</evidence>
<proteinExistence type="predicted"/>
<feature type="compositionally biased region" description="Low complexity" evidence="1">
    <location>
        <begin position="52"/>
        <end position="62"/>
    </location>
</feature>
<dbReference type="EMBL" id="BLPF01000001">
    <property type="protein sequence ID" value="GFJ77442.1"/>
    <property type="molecule type" value="Genomic_DNA"/>
</dbReference>
<feature type="region of interest" description="Disordered" evidence="1">
    <location>
        <begin position="22"/>
        <end position="65"/>
    </location>
</feature>